<dbReference type="Gene3D" id="3.30.420.10">
    <property type="entry name" value="Ribonuclease H-like superfamily/Ribonuclease H"/>
    <property type="match status" value="1"/>
</dbReference>
<keyword evidence="5" id="KW-1185">Reference proteome</keyword>
<dbReference type="PROSITE" id="PS50013">
    <property type="entry name" value="CHROMO_2"/>
    <property type="match status" value="1"/>
</dbReference>
<dbReference type="SMART" id="SM00298">
    <property type="entry name" value="CHROMO"/>
    <property type="match status" value="1"/>
</dbReference>
<dbReference type="SUPFAM" id="SSF54160">
    <property type="entry name" value="Chromo domain-like"/>
    <property type="match status" value="1"/>
</dbReference>
<dbReference type="GO" id="GO:0006338">
    <property type="term" value="P:chromatin remodeling"/>
    <property type="evidence" value="ECO:0007669"/>
    <property type="project" value="UniProtKB-ARBA"/>
</dbReference>
<evidence type="ECO:0000259" key="2">
    <source>
        <dbReference type="PROSITE" id="PS50013"/>
    </source>
</evidence>
<feature type="domain" description="Integrase catalytic" evidence="3">
    <location>
        <begin position="1"/>
        <end position="68"/>
    </location>
</feature>
<dbReference type="InterPro" id="IPR016197">
    <property type="entry name" value="Chromo-like_dom_sf"/>
</dbReference>
<evidence type="ECO:0000259" key="3">
    <source>
        <dbReference type="PROSITE" id="PS50994"/>
    </source>
</evidence>
<dbReference type="InterPro" id="IPR012337">
    <property type="entry name" value="RNaseH-like_sf"/>
</dbReference>
<dbReference type="SUPFAM" id="SSF53098">
    <property type="entry name" value="Ribonuclease H-like"/>
    <property type="match status" value="1"/>
</dbReference>
<name>A0AAD5UTG3_9APHY</name>
<evidence type="ECO:0000256" key="1">
    <source>
        <dbReference type="ARBA" id="ARBA00022884"/>
    </source>
</evidence>
<gene>
    <name evidence="4" type="ORF">NLI96_g13017</name>
</gene>
<evidence type="ECO:0000313" key="5">
    <source>
        <dbReference type="Proteomes" id="UP001212997"/>
    </source>
</evidence>
<protein>
    <submittedName>
        <fullName evidence="4">Uncharacterized protein</fullName>
    </submittedName>
</protein>
<comment type="caution">
    <text evidence="4">The sequence shown here is derived from an EMBL/GenBank/DDBJ whole genome shotgun (WGS) entry which is preliminary data.</text>
</comment>
<dbReference type="GO" id="GO:0003723">
    <property type="term" value="F:RNA binding"/>
    <property type="evidence" value="ECO:0007669"/>
    <property type="project" value="UniProtKB-KW"/>
</dbReference>
<accession>A0AAD5UTG3</accession>
<feature type="domain" description="Chromo" evidence="2">
    <location>
        <begin position="186"/>
        <end position="242"/>
    </location>
</feature>
<dbReference type="PROSITE" id="PS50994">
    <property type="entry name" value="INTEGRASE"/>
    <property type="match status" value="1"/>
</dbReference>
<dbReference type="InterPro" id="IPR001584">
    <property type="entry name" value="Integrase_cat-core"/>
</dbReference>
<dbReference type="EMBL" id="JANAWD010001409">
    <property type="protein sequence ID" value="KAJ3473406.1"/>
    <property type="molecule type" value="Genomic_DNA"/>
</dbReference>
<dbReference type="Gene3D" id="2.40.50.40">
    <property type="match status" value="1"/>
</dbReference>
<sequence length="242" mass="27866">MLVSSARHPQHDGQTEIVNRQLETMLRAYVAEDKSSWSEWLHLLEHTYNKRVHASTGTSPYFLLLGYDPRSPLDYLLGPTAEGPNLLHRNTQSEKFVKTLEMHRESARRAIARAQVAQAESYNKGRRLLTFEAGDLVLLSPHSLEPRRRSKVGTKHLRRYVNSPQEFGNRAMLPELRAVKPAKEEYEVEGIVGHRFDKSKRSLVYLVRWAGYGPSHDSWQTSRDLRNAPDILHEYRKKAGLS</sequence>
<keyword evidence="1" id="KW-0694">RNA-binding</keyword>
<dbReference type="InterPro" id="IPR050951">
    <property type="entry name" value="Retrovirus_Pol_polyprotein"/>
</dbReference>
<dbReference type="Pfam" id="PF00385">
    <property type="entry name" value="Chromo"/>
    <property type="match status" value="1"/>
</dbReference>
<reference evidence="4" key="1">
    <citation type="submission" date="2022-07" db="EMBL/GenBank/DDBJ databases">
        <title>Genome Sequence of Physisporinus lineatus.</title>
        <authorList>
            <person name="Buettner E."/>
        </authorList>
    </citation>
    <scope>NUCLEOTIDE SEQUENCE</scope>
    <source>
        <strain evidence="4">VT162</strain>
    </source>
</reference>
<dbReference type="AlphaFoldDB" id="A0AAD5UTG3"/>
<dbReference type="InterPro" id="IPR000953">
    <property type="entry name" value="Chromo/chromo_shadow_dom"/>
</dbReference>
<dbReference type="PANTHER" id="PTHR37984">
    <property type="entry name" value="PROTEIN CBG26694"/>
    <property type="match status" value="1"/>
</dbReference>
<proteinExistence type="predicted"/>
<dbReference type="GO" id="GO:0005634">
    <property type="term" value="C:nucleus"/>
    <property type="evidence" value="ECO:0007669"/>
    <property type="project" value="UniProtKB-ARBA"/>
</dbReference>
<dbReference type="CDD" id="cd00024">
    <property type="entry name" value="CD_CSD"/>
    <property type="match status" value="1"/>
</dbReference>
<dbReference type="InterPro" id="IPR036397">
    <property type="entry name" value="RNaseH_sf"/>
</dbReference>
<dbReference type="PANTHER" id="PTHR37984:SF5">
    <property type="entry name" value="PROTEIN NYNRIN-LIKE"/>
    <property type="match status" value="1"/>
</dbReference>
<dbReference type="GO" id="GO:0015074">
    <property type="term" value="P:DNA integration"/>
    <property type="evidence" value="ECO:0007669"/>
    <property type="project" value="InterPro"/>
</dbReference>
<dbReference type="InterPro" id="IPR023780">
    <property type="entry name" value="Chromo_domain"/>
</dbReference>
<dbReference type="Proteomes" id="UP001212997">
    <property type="component" value="Unassembled WGS sequence"/>
</dbReference>
<evidence type="ECO:0000313" key="4">
    <source>
        <dbReference type="EMBL" id="KAJ3473406.1"/>
    </source>
</evidence>
<organism evidence="4 5">
    <name type="scientific">Meripilus lineatus</name>
    <dbReference type="NCBI Taxonomy" id="2056292"/>
    <lineage>
        <taxon>Eukaryota</taxon>
        <taxon>Fungi</taxon>
        <taxon>Dikarya</taxon>
        <taxon>Basidiomycota</taxon>
        <taxon>Agaricomycotina</taxon>
        <taxon>Agaricomycetes</taxon>
        <taxon>Polyporales</taxon>
        <taxon>Meripilaceae</taxon>
        <taxon>Meripilus</taxon>
    </lineage>
</organism>